<feature type="transmembrane region" description="Helical" evidence="2">
    <location>
        <begin position="643"/>
        <end position="664"/>
    </location>
</feature>
<feature type="transmembrane region" description="Helical" evidence="2">
    <location>
        <begin position="706"/>
        <end position="725"/>
    </location>
</feature>
<dbReference type="InterPro" id="IPR045458">
    <property type="entry name" value="Wolframin_Sel1-like_rpt"/>
</dbReference>
<feature type="compositionally biased region" description="Acidic residues" evidence="1">
    <location>
        <begin position="243"/>
        <end position="260"/>
    </location>
</feature>
<dbReference type="GeneTree" id="ENSGT00390000016928"/>
<feature type="transmembrane region" description="Helical" evidence="2">
    <location>
        <begin position="614"/>
        <end position="631"/>
    </location>
</feature>
<dbReference type="OMA" id="PPAWETK"/>
<dbReference type="GO" id="GO:0055074">
    <property type="term" value="P:calcium ion homeostasis"/>
    <property type="evidence" value="ECO:0007669"/>
    <property type="project" value="InterPro"/>
</dbReference>
<dbReference type="Pfam" id="PF19914">
    <property type="entry name" value="WEF-hand"/>
    <property type="match status" value="1"/>
</dbReference>
<feature type="compositionally biased region" description="Polar residues" evidence="1">
    <location>
        <begin position="124"/>
        <end position="134"/>
    </location>
</feature>
<dbReference type="InterPro" id="IPR011990">
    <property type="entry name" value="TPR-like_helical_dom_sf"/>
</dbReference>
<evidence type="ECO:0000259" key="4">
    <source>
        <dbReference type="Pfam" id="PF19914"/>
    </source>
</evidence>
<dbReference type="InterPro" id="IPR026208">
    <property type="entry name" value="Wolframin"/>
</dbReference>
<feature type="transmembrane region" description="Helical" evidence="2">
    <location>
        <begin position="770"/>
        <end position="791"/>
    </location>
</feature>
<dbReference type="PRINTS" id="PR02060">
    <property type="entry name" value="WOLFFAMILY"/>
</dbReference>
<feature type="region of interest" description="Disordered" evidence="1">
    <location>
        <begin position="237"/>
        <end position="273"/>
    </location>
</feature>
<feature type="transmembrane region" description="Helical" evidence="2">
    <location>
        <begin position="803"/>
        <end position="822"/>
    </location>
</feature>
<dbReference type="Gene3D" id="1.25.40.10">
    <property type="entry name" value="Tetratricopeptide repeat domain"/>
    <property type="match status" value="1"/>
</dbReference>
<dbReference type="PANTHER" id="PTHR13098">
    <property type="entry name" value="WOLFRAMIN"/>
    <property type="match status" value="1"/>
</dbReference>
<evidence type="ECO:0000313" key="6">
    <source>
        <dbReference type="Ensembl" id="ENSSDUP00000030823.1"/>
    </source>
</evidence>
<feature type="compositionally biased region" description="Polar residues" evidence="1">
    <location>
        <begin position="154"/>
        <end position="165"/>
    </location>
</feature>
<proteinExistence type="predicted"/>
<dbReference type="Ensembl" id="ENSSDUT00000031359.1">
    <property type="protein sequence ID" value="ENSSDUP00000030823.1"/>
    <property type="gene ID" value="ENSSDUG00000022208.1"/>
</dbReference>
<feature type="region of interest" description="Disordered" evidence="1">
    <location>
        <begin position="199"/>
        <end position="221"/>
    </location>
</feature>
<feature type="region of interest" description="Disordered" evidence="1">
    <location>
        <begin position="433"/>
        <end position="461"/>
    </location>
</feature>
<dbReference type="Proteomes" id="UP000261420">
    <property type="component" value="Unplaced"/>
</dbReference>
<feature type="domain" description="Wolframin EF-hand" evidence="4">
    <location>
        <begin position="349"/>
        <end position="428"/>
    </location>
</feature>
<dbReference type="Pfam" id="PF19913">
    <property type="entry name" value="WCOB"/>
    <property type="match status" value="1"/>
</dbReference>
<dbReference type="GO" id="GO:0005789">
    <property type="term" value="C:endoplasmic reticulum membrane"/>
    <property type="evidence" value="ECO:0007669"/>
    <property type="project" value="TreeGrafter"/>
</dbReference>
<keyword evidence="2" id="KW-1133">Transmembrane helix</keyword>
<feature type="transmembrane region" description="Helical" evidence="2">
    <location>
        <begin position="549"/>
        <end position="574"/>
    </location>
</feature>
<feature type="compositionally biased region" description="Polar residues" evidence="1">
    <location>
        <begin position="434"/>
        <end position="443"/>
    </location>
</feature>
<reference evidence="6" key="1">
    <citation type="submission" date="2025-08" db="UniProtKB">
        <authorList>
            <consortium name="Ensembl"/>
        </authorList>
    </citation>
    <scope>IDENTIFICATION</scope>
</reference>
<protein>
    <submittedName>
        <fullName evidence="6">Wolframin ER transmembrane glycoprotein</fullName>
    </submittedName>
</protein>
<keyword evidence="7" id="KW-1185">Reference proteome</keyword>
<feature type="compositionally biased region" description="Low complexity" evidence="1">
    <location>
        <begin position="97"/>
        <end position="117"/>
    </location>
</feature>
<feature type="domain" description="Wolframin cysteine-rich" evidence="5">
    <location>
        <begin position="875"/>
        <end position="999"/>
    </location>
</feature>
<sequence length="1118" mass="124764">MLYISSKISRGKVPPSLLTGRSQSPLPSCVFTYDSLTSSISLQYICHDIFTLTFFFSQAKMEKDFPSTPTPVNTQGSCPVLDGPSLPSPLQIPPSPISSDLSAPPSQPTKSPSSTETMTEPRKSSCSSPQSAPTMSKPKDPPPSLDGSKPLYTAVSSKTVCTKPSSPVADKTPLFTSPNHSTPQICKTSASMACDTLTVSPPSTSTTAPTTAPATPSTAPVKRTFASMAKKVILQERLRKAEEEDANDEEDDEEPEEDLSMEQIEEKAKAGDARAQTRLGQQYLILAEEKDAESNNLLAVNWLIKAAKQGRKGAARLLQRCWIQKKGITPENEADVRKLSTESKFELAVRKAAMMMYFKLNPERKTKVAMTEMLENVSQVNAVSGGTASRIPGPTSSQTQRVLESMVSNEAKQLVDLDEFVEMTKQYAQGIVPSASQDGNQVAKTECPTPRSSGQERTELVPSGYKKSYKRSWSLGRTGMILGTKQKAMDMKSRLMMLEYPLHTIVEMKEHLVDWASRAGVQWLSTIIPTHHVNALIFFFIFSNVTVDFFAFFIPLLVFYLSFISMIICTLRVFQSSKTWENFRALTSLLIHFEPGLDVEQAETNFGWNNLEPYLYFILSVFFVIFSFPVADKGWIPCSELSTVAIFFTAVSYKSLSSTAAMYARQAMAIEVASSLCCLTQFLPENMTVLRFLGHTFATLPLGESVVLKISIPCLLYVYLFYLFFSMARMRGFRGTYCFLVPYLVCFMWCEFSVVLLQSSSAVGLIRTCVAYFLFLFALPILAFGLTAMLFIQVFKWFLELELTKVIVTLVVCAIPVTLRLWTRFSMSILDVFRSVTHRGPVKLILLCVSMVLLFFSVYVYHAEGDKVYNSTLTWKQYSQACGPPAWEIKGMAQTQIFCSHLHGHRVTWVGSFKHVRVAETENGAQSVINMLPVFMGDWLRCLYGEKYPKCEPMNATAAADLAANSASATISLPMLLRMQEEEELCQLKALAKYTCHVKHFDSHRFEVTVGMIRDGGVGTEDPARDIILIASHEFREVLLNLSPGNMVEFSTKLEGRLGARAPAFELKSIHCLDCASSMLNRSRQVKIERNWRRTTMRALKFAFDFFFSPFLSAKITA</sequence>
<feature type="domain" description="Wolframin OB-fold" evidence="3">
    <location>
        <begin position="1001"/>
        <end position="1115"/>
    </location>
</feature>
<evidence type="ECO:0000256" key="2">
    <source>
        <dbReference type="SAM" id="Phobius"/>
    </source>
</evidence>
<dbReference type="AlphaFoldDB" id="A0A3B4VIN2"/>
<dbReference type="InterPro" id="IPR045460">
    <property type="entry name" value="Wolframin_EF-hand"/>
</dbReference>
<evidence type="ECO:0000313" key="7">
    <source>
        <dbReference type="Proteomes" id="UP000261420"/>
    </source>
</evidence>
<feature type="compositionally biased region" description="Low complexity" evidence="1">
    <location>
        <begin position="200"/>
        <end position="220"/>
    </location>
</feature>
<dbReference type="GO" id="GO:0030968">
    <property type="term" value="P:endoplasmic reticulum unfolded protein response"/>
    <property type="evidence" value="ECO:0007669"/>
    <property type="project" value="TreeGrafter"/>
</dbReference>
<dbReference type="PANTHER" id="PTHR13098:SF4">
    <property type="entry name" value="WOLFRAMIN"/>
    <property type="match status" value="1"/>
</dbReference>
<keyword evidence="2" id="KW-0812">Transmembrane</keyword>
<feature type="transmembrane region" description="Helical" evidence="2">
    <location>
        <begin position="737"/>
        <end position="758"/>
    </location>
</feature>
<evidence type="ECO:0000259" key="3">
    <source>
        <dbReference type="Pfam" id="PF19913"/>
    </source>
</evidence>
<evidence type="ECO:0000256" key="1">
    <source>
        <dbReference type="SAM" id="MobiDB-lite"/>
    </source>
</evidence>
<evidence type="ECO:0000259" key="5">
    <source>
        <dbReference type="Pfam" id="PF20053"/>
    </source>
</evidence>
<dbReference type="Pfam" id="PF20053">
    <property type="entry name" value="WC-rich"/>
    <property type="match status" value="1"/>
</dbReference>
<dbReference type="InterPro" id="IPR045461">
    <property type="entry name" value="Wolframin_OB_fold"/>
</dbReference>
<dbReference type="InterPro" id="IPR045400">
    <property type="entry name" value="Wolframin_Cys-rich"/>
</dbReference>
<accession>A0A3B4VIN2</accession>
<dbReference type="PRINTS" id="PR02061">
    <property type="entry name" value="WOLFRAMIN"/>
</dbReference>
<name>A0A3B4VIN2_SERDU</name>
<organism evidence="6 7">
    <name type="scientific">Seriola dumerili</name>
    <name type="common">Greater amberjack</name>
    <name type="synonym">Caranx dumerili</name>
    <dbReference type="NCBI Taxonomy" id="41447"/>
    <lineage>
        <taxon>Eukaryota</taxon>
        <taxon>Metazoa</taxon>
        <taxon>Chordata</taxon>
        <taxon>Craniata</taxon>
        <taxon>Vertebrata</taxon>
        <taxon>Euteleostomi</taxon>
        <taxon>Actinopterygii</taxon>
        <taxon>Neopterygii</taxon>
        <taxon>Teleostei</taxon>
        <taxon>Neoteleostei</taxon>
        <taxon>Acanthomorphata</taxon>
        <taxon>Carangaria</taxon>
        <taxon>Carangiformes</taxon>
        <taxon>Carangidae</taxon>
        <taxon>Seriola</taxon>
    </lineage>
</organism>
<reference evidence="6" key="2">
    <citation type="submission" date="2025-09" db="UniProtKB">
        <authorList>
            <consortium name="Ensembl"/>
        </authorList>
    </citation>
    <scope>IDENTIFICATION</scope>
</reference>
<keyword evidence="2" id="KW-0472">Membrane</keyword>
<feature type="region of interest" description="Disordered" evidence="1">
    <location>
        <begin position="65"/>
        <end position="180"/>
    </location>
</feature>
<feature type="transmembrane region" description="Helical" evidence="2">
    <location>
        <begin position="842"/>
        <end position="861"/>
    </location>
</feature>
<feature type="compositionally biased region" description="Pro residues" evidence="1">
    <location>
        <begin position="86"/>
        <end position="96"/>
    </location>
</feature>
<dbReference type="STRING" id="41447.ENSSDUP00000030823"/>
<dbReference type="Pfam" id="PF20023">
    <property type="entry name" value="WSLR"/>
    <property type="match status" value="2"/>
</dbReference>
<dbReference type="InterPro" id="IPR026209">
    <property type="entry name" value="Wolframin_fam"/>
</dbReference>